<evidence type="ECO:0000313" key="3">
    <source>
        <dbReference type="Proteomes" id="UP000176498"/>
    </source>
</evidence>
<dbReference type="InterPro" id="IPR053737">
    <property type="entry name" value="Type_II_TA_Toxin"/>
</dbReference>
<sequence>MKQNKKQFNKGEIIIYQPKTGGPRFEVKLEKETVWLDAHQVALIFGVNRPAVVKHINNIYKTGELDKKSTCSILEQVAADGKIRKMNLYNLDMIISVGYRVNSKRATQFRIWATKVLKDYVLKGYTINQKRLQEKGLAEFEQAVAMIKNALETKKLKGAEAKGLLEVITKYAQAWLLLQKYDEEKLSLPIKQAKPKYKLEYNEAISAISNLKNNLLAKKQASDLFGQERGETLAGIIGNIYQTFGSKELYASIEAKAAHLFYFIIKDHPFSDGNKRIGSFLFIVFLSKNNYLLDKKGERKFNDNALVALALLIAESDPKQKEVLIRLIMNFLSK</sequence>
<name>A0A1G1XR93_9BACT</name>
<dbReference type="SUPFAM" id="SSF140931">
    <property type="entry name" value="Fic-like"/>
    <property type="match status" value="1"/>
</dbReference>
<dbReference type="AlphaFoldDB" id="A0A1G1XR93"/>
<dbReference type="EMBL" id="MHHZ01000003">
    <property type="protein sequence ID" value="OGY42522.1"/>
    <property type="molecule type" value="Genomic_DNA"/>
</dbReference>
<feature type="domain" description="Fido" evidence="1">
    <location>
        <begin position="203"/>
        <end position="330"/>
    </location>
</feature>
<reference evidence="2 3" key="1">
    <citation type="journal article" date="2016" name="Nat. Commun.">
        <title>Thousands of microbial genomes shed light on interconnected biogeochemical processes in an aquifer system.</title>
        <authorList>
            <person name="Anantharaman K."/>
            <person name="Brown C.T."/>
            <person name="Hug L.A."/>
            <person name="Sharon I."/>
            <person name="Castelle C.J."/>
            <person name="Probst A.J."/>
            <person name="Thomas B.C."/>
            <person name="Singh A."/>
            <person name="Wilkins M.J."/>
            <person name="Karaoz U."/>
            <person name="Brodie E.L."/>
            <person name="Williams K.H."/>
            <person name="Hubbard S.S."/>
            <person name="Banfield J.F."/>
        </authorList>
    </citation>
    <scope>NUCLEOTIDE SEQUENCE [LARGE SCALE GENOMIC DNA]</scope>
</reference>
<dbReference type="PROSITE" id="PS51459">
    <property type="entry name" value="FIDO"/>
    <property type="match status" value="1"/>
</dbReference>
<dbReference type="Pfam" id="PF02661">
    <property type="entry name" value="Fic"/>
    <property type="match status" value="1"/>
</dbReference>
<gene>
    <name evidence="2" type="ORF">A2Y82_04120</name>
</gene>
<dbReference type="PANTHER" id="PTHR35810">
    <property type="entry name" value="CYTOPLASMIC PROTEIN-RELATED"/>
    <property type="match status" value="1"/>
</dbReference>
<dbReference type="Pfam" id="PF13310">
    <property type="entry name" value="Virulence_RhuM"/>
    <property type="match status" value="1"/>
</dbReference>
<dbReference type="InterPro" id="IPR011204">
    <property type="entry name" value="Virulence_RhuM-like"/>
</dbReference>
<dbReference type="Proteomes" id="UP000176498">
    <property type="component" value="Unassembled WGS sequence"/>
</dbReference>
<organism evidence="2 3">
    <name type="scientific">Candidatus Buchananbacteria bacterium RBG_13_36_9</name>
    <dbReference type="NCBI Taxonomy" id="1797530"/>
    <lineage>
        <taxon>Bacteria</taxon>
        <taxon>Candidatus Buchananiibacteriota</taxon>
    </lineage>
</organism>
<accession>A0A1G1XR93</accession>
<dbReference type="Gene3D" id="1.20.120.1870">
    <property type="entry name" value="Fic/DOC protein, Fido domain"/>
    <property type="match status" value="1"/>
</dbReference>
<dbReference type="PANTHER" id="PTHR35810:SF1">
    <property type="entry name" value="CYTOPLASMIC PROTEIN"/>
    <property type="match status" value="1"/>
</dbReference>
<proteinExistence type="predicted"/>
<evidence type="ECO:0000313" key="2">
    <source>
        <dbReference type="EMBL" id="OGY42522.1"/>
    </source>
</evidence>
<dbReference type="InterPro" id="IPR036597">
    <property type="entry name" value="Fido-like_dom_sf"/>
</dbReference>
<comment type="caution">
    <text evidence="2">The sequence shown here is derived from an EMBL/GenBank/DDBJ whole genome shotgun (WGS) entry which is preliminary data.</text>
</comment>
<evidence type="ECO:0000259" key="1">
    <source>
        <dbReference type="PROSITE" id="PS51459"/>
    </source>
</evidence>
<dbReference type="InterPro" id="IPR003812">
    <property type="entry name" value="Fido"/>
</dbReference>
<protein>
    <recommendedName>
        <fullName evidence="1">Fido domain-containing protein</fullName>
    </recommendedName>
</protein>